<dbReference type="PANTHER" id="PTHR33740:SF1">
    <property type="entry name" value="SLH DOMAIN PROTEIN"/>
    <property type="match status" value="1"/>
</dbReference>
<evidence type="ECO:0000313" key="4">
    <source>
        <dbReference type="EMBL" id="KZV38243.1"/>
    </source>
</evidence>
<dbReference type="AlphaFoldDB" id="A0A2Z7BUI9"/>
<keyword evidence="1" id="KW-0175">Coiled coil</keyword>
<dbReference type="PANTHER" id="PTHR33740">
    <property type="entry name" value="GPI-ANCHORED ADHESIN-LIKE PROTEIN"/>
    <property type="match status" value="1"/>
</dbReference>
<proteinExistence type="predicted"/>
<sequence>MCSSEASFSLSFHSNPRIVCPRLLNSCFSANPFFIRPRKCSPFSVSASIAAKNSSREISWISWDRVAVDEYNGWEVGDSAQKPVMKKSKCLIFAIAVNPCEIYCVRVGRIGANCEMNSAGLPKVLTVGIGASFVGLLAYFSLASYGPRMRSPFHALHGFKLPFLTSEHDIASEEVTSDGKMEDDAHLPEDHANRVSSDSVTGAATTRQKLDRILVPFTVDSVQQEALSVLKKFKIIEDDARADELCTRREYARWFVRANSQLERSRKHQVIPSAALSGSSIIAFDDVSSQDPDFEYIQFQMSRKNIGFIDVKAISSDSLSELFVDFLAKEKGILREVFGQCRRLQPNKPCTKGQAAVALSCGRLSEFIRAEISRLEVETITRQQEMEETVSELLERGEIKEFWERKKEEERSRGVEVEQDYHTSVTGLEQEKAFQENSLAEFLKQQAALDCQKQLLSTINSEVTEMSERFKAERLKHLDEQNNVQKALHDLETQYEALLDAKSVLEAEVEALEY</sequence>
<keyword evidence="3" id="KW-1133">Transmembrane helix</keyword>
<accession>A0A2Z7BUI9</accession>
<feature type="transmembrane region" description="Helical" evidence="3">
    <location>
        <begin position="124"/>
        <end position="142"/>
    </location>
</feature>
<dbReference type="Proteomes" id="UP000250235">
    <property type="component" value="Unassembled WGS sequence"/>
</dbReference>
<keyword evidence="3" id="KW-0472">Membrane</keyword>
<feature type="compositionally biased region" description="Basic and acidic residues" evidence="2">
    <location>
        <begin position="176"/>
        <end position="193"/>
    </location>
</feature>
<reference evidence="4 5" key="1">
    <citation type="journal article" date="2015" name="Proc. Natl. Acad. Sci. U.S.A.">
        <title>The resurrection genome of Boea hygrometrica: A blueprint for survival of dehydration.</title>
        <authorList>
            <person name="Xiao L."/>
            <person name="Yang G."/>
            <person name="Zhang L."/>
            <person name="Yang X."/>
            <person name="Zhao S."/>
            <person name="Ji Z."/>
            <person name="Zhou Q."/>
            <person name="Hu M."/>
            <person name="Wang Y."/>
            <person name="Chen M."/>
            <person name="Xu Y."/>
            <person name="Jin H."/>
            <person name="Xiao X."/>
            <person name="Hu G."/>
            <person name="Bao F."/>
            <person name="Hu Y."/>
            <person name="Wan P."/>
            <person name="Li L."/>
            <person name="Deng X."/>
            <person name="Kuang T."/>
            <person name="Xiang C."/>
            <person name="Zhu J.K."/>
            <person name="Oliver M.J."/>
            <person name="He Y."/>
        </authorList>
    </citation>
    <scope>NUCLEOTIDE SEQUENCE [LARGE SCALE GENOMIC DNA]</scope>
    <source>
        <strain evidence="5">cv. XS01</strain>
    </source>
</reference>
<feature type="region of interest" description="Disordered" evidence="2">
    <location>
        <begin position="176"/>
        <end position="203"/>
    </location>
</feature>
<protein>
    <submittedName>
        <fullName evidence="4">Uncharacterized protein</fullName>
    </submittedName>
</protein>
<evidence type="ECO:0000256" key="2">
    <source>
        <dbReference type="SAM" id="MobiDB-lite"/>
    </source>
</evidence>
<keyword evidence="3" id="KW-0812">Transmembrane</keyword>
<dbReference type="EMBL" id="KV002002">
    <property type="protein sequence ID" value="KZV38243.1"/>
    <property type="molecule type" value="Genomic_DNA"/>
</dbReference>
<feature type="coiled-coil region" evidence="1">
    <location>
        <begin position="481"/>
        <end position="508"/>
    </location>
</feature>
<evidence type="ECO:0000256" key="1">
    <source>
        <dbReference type="SAM" id="Coils"/>
    </source>
</evidence>
<organism evidence="4 5">
    <name type="scientific">Dorcoceras hygrometricum</name>
    <dbReference type="NCBI Taxonomy" id="472368"/>
    <lineage>
        <taxon>Eukaryota</taxon>
        <taxon>Viridiplantae</taxon>
        <taxon>Streptophyta</taxon>
        <taxon>Embryophyta</taxon>
        <taxon>Tracheophyta</taxon>
        <taxon>Spermatophyta</taxon>
        <taxon>Magnoliopsida</taxon>
        <taxon>eudicotyledons</taxon>
        <taxon>Gunneridae</taxon>
        <taxon>Pentapetalae</taxon>
        <taxon>asterids</taxon>
        <taxon>lamiids</taxon>
        <taxon>Lamiales</taxon>
        <taxon>Gesneriaceae</taxon>
        <taxon>Didymocarpoideae</taxon>
        <taxon>Trichosporeae</taxon>
        <taxon>Loxocarpinae</taxon>
        <taxon>Dorcoceras</taxon>
    </lineage>
</organism>
<evidence type="ECO:0000313" key="5">
    <source>
        <dbReference type="Proteomes" id="UP000250235"/>
    </source>
</evidence>
<name>A0A2Z7BUI9_9LAMI</name>
<evidence type="ECO:0000256" key="3">
    <source>
        <dbReference type="SAM" id="Phobius"/>
    </source>
</evidence>
<dbReference type="OrthoDB" id="1931230at2759"/>
<feature type="compositionally biased region" description="Polar residues" evidence="2">
    <location>
        <begin position="194"/>
        <end position="203"/>
    </location>
</feature>
<gene>
    <name evidence="4" type="ORF">F511_36864</name>
</gene>
<keyword evidence="5" id="KW-1185">Reference proteome</keyword>